<dbReference type="InterPro" id="IPR003660">
    <property type="entry name" value="HAMP_dom"/>
</dbReference>
<keyword evidence="10 24" id="KW-0418">Kinase</keyword>
<keyword evidence="7" id="KW-0597">Phosphoprotein</keyword>
<dbReference type="InterPro" id="IPR003594">
    <property type="entry name" value="HATPase_dom"/>
</dbReference>
<dbReference type="PANTHER" id="PTHR44936">
    <property type="entry name" value="SENSOR PROTEIN CREC"/>
    <property type="match status" value="1"/>
</dbReference>
<organism evidence="24 25">
    <name type="scientific">Candidatus Gemmiger avicola</name>
    <dbReference type="NCBI Taxonomy" id="2838605"/>
    <lineage>
        <taxon>Bacteria</taxon>
        <taxon>Bacillati</taxon>
        <taxon>Bacillota</taxon>
        <taxon>Clostridia</taxon>
        <taxon>Eubacteriales</taxon>
        <taxon>Gemmiger</taxon>
    </lineage>
</organism>
<dbReference type="InterPro" id="IPR036097">
    <property type="entry name" value="HisK_dim/P_sf"/>
</dbReference>
<keyword evidence="15" id="KW-0902">Two-component regulatory system</keyword>
<reference evidence="24" key="1">
    <citation type="journal article" date="2021" name="PeerJ">
        <title>Extensive microbial diversity within the chicken gut microbiome revealed by metagenomics and culture.</title>
        <authorList>
            <person name="Gilroy R."/>
            <person name="Ravi A."/>
            <person name="Getino M."/>
            <person name="Pursley I."/>
            <person name="Horton D.L."/>
            <person name="Alikhan N.F."/>
            <person name="Baker D."/>
            <person name="Gharbi K."/>
            <person name="Hall N."/>
            <person name="Watson M."/>
            <person name="Adriaenssens E.M."/>
            <person name="Foster-Nyarko E."/>
            <person name="Jarju S."/>
            <person name="Secka A."/>
            <person name="Antonio M."/>
            <person name="Oren A."/>
            <person name="Chaudhuri R.R."/>
            <person name="La Ragione R."/>
            <person name="Hildebrand F."/>
            <person name="Pallen M.J."/>
        </authorList>
    </citation>
    <scope>NUCLEOTIDE SEQUENCE</scope>
    <source>
        <strain evidence="24">ChiBcec8-13705</strain>
    </source>
</reference>
<comment type="cofactor">
    <cofactor evidence="2">
        <name>Mn(2+)</name>
        <dbReference type="ChEBI" id="CHEBI:29035"/>
    </cofactor>
</comment>
<evidence type="ECO:0000256" key="7">
    <source>
        <dbReference type="ARBA" id="ARBA00022553"/>
    </source>
</evidence>
<dbReference type="SMART" id="SM00388">
    <property type="entry name" value="HisKA"/>
    <property type="match status" value="1"/>
</dbReference>
<evidence type="ECO:0000259" key="22">
    <source>
        <dbReference type="PROSITE" id="PS50109"/>
    </source>
</evidence>
<evidence type="ECO:0000256" key="2">
    <source>
        <dbReference type="ARBA" id="ARBA00001936"/>
    </source>
</evidence>
<dbReference type="InterPro" id="IPR003661">
    <property type="entry name" value="HisK_dim/P_dom"/>
</dbReference>
<feature type="chain" id="PRO_5038715061" description="Signal transduction histidine-protein kinase/phosphatase MprB" evidence="21">
    <location>
        <begin position="33"/>
        <end position="481"/>
    </location>
</feature>
<gene>
    <name evidence="24" type="ORF">H9945_02300</name>
</gene>
<proteinExistence type="predicted"/>
<evidence type="ECO:0000256" key="3">
    <source>
        <dbReference type="ARBA" id="ARBA00001946"/>
    </source>
</evidence>
<evidence type="ECO:0000256" key="12">
    <source>
        <dbReference type="ARBA" id="ARBA00022840"/>
    </source>
</evidence>
<dbReference type="CDD" id="cd06225">
    <property type="entry name" value="HAMP"/>
    <property type="match status" value="1"/>
</dbReference>
<dbReference type="GO" id="GO:0000155">
    <property type="term" value="F:phosphorelay sensor kinase activity"/>
    <property type="evidence" value="ECO:0007669"/>
    <property type="project" value="InterPro"/>
</dbReference>
<evidence type="ECO:0000256" key="15">
    <source>
        <dbReference type="ARBA" id="ARBA00023012"/>
    </source>
</evidence>
<dbReference type="CDD" id="cd00075">
    <property type="entry name" value="HATPase"/>
    <property type="match status" value="1"/>
</dbReference>
<keyword evidence="6" id="KW-1003">Cell membrane</keyword>
<dbReference type="Gene3D" id="1.10.287.130">
    <property type="match status" value="1"/>
</dbReference>
<dbReference type="Pfam" id="PF00672">
    <property type="entry name" value="HAMP"/>
    <property type="match status" value="1"/>
</dbReference>
<comment type="cofactor">
    <cofactor evidence="3">
        <name>Mg(2+)</name>
        <dbReference type="ChEBI" id="CHEBI:18420"/>
    </cofactor>
</comment>
<reference evidence="24" key="2">
    <citation type="submission" date="2021-04" db="EMBL/GenBank/DDBJ databases">
        <authorList>
            <person name="Gilroy R."/>
        </authorList>
    </citation>
    <scope>NUCLEOTIDE SEQUENCE</scope>
    <source>
        <strain evidence="24">ChiBcec8-13705</strain>
    </source>
</reference>
<dbReference type="PROSITE" id="PS50885">
    <property type="entry name" value="HAMP"/>
    <property type="match status" value="1"/>
</dbReference>
<evidence type="ECO:0000256" key="5">
    <source>
        <dbReference type="ARBA" id="ARBA00012438"/>
    </source>
</evidence>
<evidence type="ECO:0000313" key="25">
    <source>
        <dbReference type="Proteomes" id="UP000886803"/>
    </source>
</evidence>
<dbReference type="InterPro" id="IPR036890">
    <property type="entry name" value="HATPase_C_sf"/>
</dbReference>
<evidence type="ECO:0000256" key="13">
    <source>
        <dbReference type="ARBA" id="ARBA00022842"/>
    </source>
</evidence>
<evidence type="ECO:0000256" key="17">
    <source>
        <dbReference type="ARBA" id="ARBA00023026"/>
    </source>
</evidence>
<evidence type="ECO:0000256" key="20">
    <source>
        <dbReference type="ARBA" id="ARBA00041776"/>
    </source>
</evidence>
<feature type="domain" description="HAMP" evidence="23">
    <location>
        <begin position="192"/>
        <end position="244"/>
    </location>
</feature>
<evidence type="ECO:0000256" key="4">
    <source>
        <dbReference type="ARBA" id="ARBA00004651"/>
    </source>
</evidence>
<keyword evidence="9" id="KW-0547">Nucleotide-binding</keyword>
<evidence type="ECO:0000256" key="1">
    <source>
        <dbReference type="ARBA" id="ARBA00000085"/>
    </source>
</evidence>
<evidence type="ECO:0000256" key="6">
    <source>
        <dbReference type="ARBA" id="ARBA00022475"/>
    </source>
</evidence>
<dbReference type="SUPFAM" id="SSF47384">
    <property type="entry name" value="Homodimeric domain of signal transducing histidine kinase"/>
    <property type="match status" value="1"/>
</dbReference>
<dbReference type="InterPro" id="IPR050980">
    <property type="entry name" value="2C_sensor_his_kinase"/>
</dbReference>
<dbReference type="Proteomes" id="UP000886803">
    <property type="component" value="Unassembled WGS sequence"/>
</dbReference>
<evidence type="ECO:0000256" key="11">
    <source>
        <dbReference type="ARBA" id="ARBA00022801"/>
    </source>
</evidence>
<evidence type="ECO:0000256" key="10">
    <source>
        <dbReference type="ARBA" id="ARBA00022777"/>
    </source>
</evidence>
<dbReference type="CDD" id="cd00082">
    <property type="entry name" value="HisKA"/>
    <property type="match status" value="1"/>
</dbReference>
<dbReference type="InterPro" id="IPR005467">
    <property type="entry name" value="His_kinase_dom"/>
</dbReference>
<accession>A0A9D2M5L1</accession>
<dbReference type="Gene3D" id="6.10.340.10">
    <property type="match status" value="1"/>
</dbReference>
<dbReference type="InterPro" id="IPR004358">
    <property type="entry name" value="Sig_transdc_His_kin-like_C"/>
</dbReference>
<evidence type="ECO:0000256" key="18">
    <source>
        <dbReference type="ARBA" id="ARBA00023211"/>
    </source>
</evidence>
<evidence type="ECO:0000256" key="16">
    <source>
        <dbReference type="ARBA" id="ARBA00023016"/>
    </source>
</evidence>
<feature type="domain" description="Histidine kinase" evidence="22">
    <location>
        <begin position="259"/>
        <end position="472"/>
    </location>
</feature>
<dbReference type="Gene3D" id="3.30.565.10">
    <property type="entry name" value="Histidine kinase-like ATPase, C-terminal domain"/>
    <property type="match status" value="1"/>
</dbReference>
<keyword evidence="12" id="KW-0067">ATP-binding</keyword>
<evidence type="ECO:0000313" key="24">
    <source>
        <dbReference type="EMBL" id="HJB41308.1"/>
    </source>
</evidence>
<sequence>MKFATKITLTFLALLAAALCAVGVAMIGHSFAANLAAARANALDQQRRTVYGVETAVFAAPEPENTAQGLYPNATLAAAAQQYAEQAAPGTPLALCVADGYTLYASLPAGLPRAEVFAAVAAPESARLCEAGGARYLLLATPLTVPGQDAALVGAYDVSWVFATRNAQLAVWAAATVAALALGAAAARWRANRLTAPLTRLQAASARIAGGDYAGRTGIKTDDEIGALSEGFDAMAAAVETRIDELHAAVRRERDFVAAFTHELKTPMTSMMGYASLLRAGPADPAATKEAADFIYHETRRLELLSGKLLALLGLESDDAVEPAPVSDRALFAALARSLPPAEGVELQFAPAGCTVCADRILWEDLLANLVRNACQACRGRAGGRVVVACRAEGGRAVFTVADNGCGIPAADLPRLTEPFYMVDKSRTRAGGGSGLGLALCVAIAARHGTALQFESEPGAGTTVTVALPLAPARPTKEEPQ</sequence>
<dbReference type="AlphaFoldDB" id="A0A9D2M5L1"/>
<keyword evidence="13" id="KW-0460">Magnesium</keyword>
<keyword evidence="17" id="KW-0843">Virulence</keyword>
<evidence type="ECO:0000256" key="14">
    <source>
        <dbReference type="ARBA" id="ARBA00022912"/>
    </source>
</evidence>
<dbReference type="PROSITE" id="PS50109">
    <property type="entry name" value="HIS_KIN"/>
    <property type="match status" value="1"/>
</dbReference>
<dbReference type="GO" id="GO:0004721">
    <property type="term" value="F:phosphoprotein phosphatase activity"/>
    <property type="evidence" value="ECO:0007669"/>
    <property type="project" value="UniProtKB-KW"/>
</dbReference>
<comment type="caution">
    <text evidence="24">The sequence shown here is derived from an EMBL/GenBank/DDBJ whole genome shotgun (WGS) entry which is preliminary data.</text>
</comment>
<evidence type="ECO:0000259" key="23">
    <source>
        <dbReference type="PROSITE" id="PS50885"/>
    </source>
</evidence>
<keyword evidence="21" id="KW-0732">Signal</keyword>
<dbReference type="SMART" id="SM00387">
    <property type="entry name" value="HATPase_c"/>
    <property type="match status" value="1"/>
</dbReference>
<dbReference type="Pfam" id="PF02518">
    <property type="entry name" value="HATPase_c"/>
    <property type="match status" value="1"/>
</dbReference>
<dbReference type="EMBL" id="DWYG01000024">
    <property type="protein sequence ID" value="HJB41308.1"/>
    <property type="molecule type" value="Genomic_DNA"/>
</dbReference>
<name>A0A9D2M5L1_9FIRM</name>
<evidence type="ECO:0000256" key="9">
    <source>
        <dbReference type="ARBA" id="ARBA00022741"/>
    </source>
</evidence>
<dbReference type="SUPFAM" id="SSF158472">
    <property type="entry name" value="HAMP domain-like"/>
    <property type="match status" value="1"/>
</dbReference>
<keyword evidence="14" id="KW-0904">Protein phosphatase</keyword>
<keyword evidence="18" id="KW-0464">Manganese</keyword>
<keyword evidence="11" id="KW-0378">Hydrolase</keyword>
<feature type="signal peptide" evidence="21">
    <location>
        <begin position="1"/>
        <end position="32"/>
    </location>
</feature>
<comment type="catalytic activity">
    <reaction evidence="1">
        <text>ATP + protein L-histidine = ADP + protein N-phospho-L-histidine.</text>
        <dbReference type="EC" id="2.7.13.3"/>
    </reaction>
</comment>
<dbReference type="SUPFAM" id="SSF55874">
    <property type="entry name" value="ATPase domain of HSP90 chaperone/DNA topoisomerase II/histidine kinase"/>
    <property type="match status" value="1"/>
</dbReference>
<dbReference type="PRINTS" id="PR00344">
    <property type="entry name" value="BCTRLSENSOR"/>
</dbReference>
<dbReference type="Pfam" id="PF00512">
    <property type="entry name" value="HisKA"/>
    <property type="match status" value="1"/>
</dbReference>
<evidence type="ECO:0000256" key="19">
    <source>
        <dbReference type="ARBA" id="ARBA00040454"/>
    </source>
</evidence>
<protein>
    <recommendedName>
        <fullName evidence="19">Signal transduction histidine-protein kinase/phosphatase MprB</fullName>
        <ecNumber evidence="5">2.7.13.3</ecNumber>
    </recommendedName>
    <alternativeName>
        <fullName evidence="20">Mycobacterial persistence regulator B</fullName>
    </alternativeName>
</protein>
<keyword evidence="16" id="KW-0346">Stress response</keyword>
<dbReference type="EC" id="2.7.13.3" evidence="5"/>
<dbReference type="SMART" id="SM00304">
    <property type="entry name" value="HAMP"/>
    <property type="match status" value="1"/>
</dbReference>
<dbReference type="PANTHER" id="PTHR44936:SF9">
    <property type="entry name" value="SENSOR PROTEIN CREC"/>
    <property type="match status" value="1"/>
</dbReference>
<evidence type="ECO:0000256" key="8">
    <source>
        <dbReference type="ARBA" id="ARBA00022679"/>
    </source>
</evidence>
<dbReference type="GO" id="GO:0005886">
    <property type="term" value="C:plasma membrane"/>
    <property type="evidence" value="ECO:0007669"/>
    <property type="project" value="UniProtKB-SubCell"/>
</dbReference>
<keyword evidence="8" id="KW-0808">Transferase</keyword>
<comment type="subcellular location">
    <subcellularLocation>
        <location evidence="4">Cell membrane</location>
        <topology evidence="4">Multi-pass membrane protein</topology>
    </subcellularLocation>
</comment>
<dbReference type="GO" id="GO:0005524">
    <property type="term" value="F:ATP binding"/>
    <property type="evidence" value="ECO:0007669"/>
    <property type="project" value="UniProtKB-KW"/>
</dbReference>
<keyword evidence="6" id="KW-0472">Membrane</keyword>
<evidence type="ECO:0000256" key="21">
    <source>
        <dbReference type="SAM" id="SignalP"/>
    </source>
</evidence>